<accession>A0A1I1VXV0</accession>
<dbReference type="AlphaFoldDB" id="A0A1I1VXV0"/>
<protein>
    <submittedName>
        <fullName evidence="2">Uncharacterized protein</fullName>
    </submittedName>
</protein>
<evidence type="ECO:0000256" key="1">
    <source>
        <dbReference type="SAM" id="Phobius"/>
    </source>
</evidence>
<evidence type="ECO:0000313" key="2">
    <source>
        <dbReference type="EMBL" id="SFD87731.1"/>
    </source>
</evidence>
<reference evidence="2 3" key="1">
    <citation type="submission" date="2016-10" db="EMBL/GenBank/DDBJ databases">
        <authorList>
            <person name="Varghese N."/>
            <person name="Submissions S."/>
        </authorList>
    </citation>
    <scope>NUCLEOTIDE SEQUENCE [LARGE SCALE GENOMIC DNA]</scope>
    <source>
        <strain evidence="3">YIM D21,KCTC 23444,ACCC 10710</strain>
    </source>
</reference>
<evidence type="ECO:0000313" key="3">
    <source>
        <dbReference type="Proteomes" id="UP000325289"/>
    </source>
</evidence>
<dbReference type="EMBL" id="FOMS01000004">
    <property type="protein sequence ID" value="SFD87731.1"/>
    <property type="molecule type" value="Genomic_DNA"/>
</dbReference>
<proteinExistence type="predicted"/>
<gene>
    <name evidence="2" type="ORF">SAMN04515678_1042</name>
</gene>
<dbReference type="OrthoDB" id="7873468at2"/>
<sequence>MTRTTLRKLQLSCFGLVHVPLIAVAAFALPKGQLGLVGVALVATLVTAIMVWGVIHRTLGRGTAAA</sequence>
<keyword evidence="1" id="KW-0812">Transmembrane</keyword>
<name>A0A1I1VXV0_9RHOB</name>
<feature type="transmembrane region" description="Helical" evidence="1">
    <location>
        <begin position="35"/>
        <end position="55"/>
    </location>
</feature>
<feature type="transmembrane region" description="Helical" evidence="1">
    <location>
        <begin position="9"/>
        <end position="29"/>
    </location>
</feature>
<organism evidence="2 3">
    <name type="scientific">Roseivivax sediminis</name>
    <dbReference type="NCBI Taxonomy" id="936889"/>
    <lineage>
        <taxon>Bacteria</taxon>
        <taxon>Pseudomonadati</taxon>
        <taxon>Pseudomonadota</taxon>
        <taxon>Alphaproteobacteria</taxon>
        <taxon>Rhodobacterales</taxon>
        <taxon>Roseobacteraceae</taxon>
        <taxon>Roseivivax</taxon>
    </lineage>
</organism>
<dbReference type="RefSeq" id="WP_149755261.1">
    <property type="nucleotide sequence ID" value="NZ_FOMS01000004.1"/>
</dbReference>
<keyword evidence="1" id="KW-1133">Transmembrane helix</keyword>
<keyword evidence="1" id="KW-0472">Membrane</keyword>
<keyword evidence="3" id="KW-1185">Reference proteome</keyword>
<dbReference type="Proteomes" id="UP000325289">
    <property type="component" value="Unassembled WGS sequence"/>
</dbReference>